<evidence type="ECO:0000259" key="2">
    <source>
        <dbReference type="Pfam" id="PF00561"/>
    </source>
</evidence>
<dbReference type="SUPFAM" id="SSF53474">
    <property type="entry name" value="alpha/beta-Hydrolases"/>
    <property type="match status" value="1"/>
</dbReference>
<evidence type="ECO:0000313" key="4">
    <source>
        <dbReference type="Proteomes" id="UP001501746"/>
    </source>
</evidence>
<protein>
    <submittedName>
        <fullName evidence="3">Alpha/beta hydrolase</fullName>
    </submittedName>
</protein>
<evidence type="ECO:0000256" key="1">
    <source>
        <dbReference type="ARBA" id="ARBA00022801"/>
    </source>
</evidence>
<keyword evidence="1 3" id="KW-0378">Hydrolase</keyword>
<feature type="domain" description="AB hydrolase-1" evidence="2">
    <location>
        <begin position="29"/>
        <end position="277"/>
    </location>
</feature>
<dbReference type="InterPro" id="IPR000073">
    <property type="entry name" value="AB_hydrolase_1"/>
</dbReference>
<accession>A0ABN2MSU9</accession>
<dbReference type="Pfam" id="PF00561">
    <property type="entry name" value="Abhydrolase_1"/>
    <property type="match status" value="1"/>
</dbReference>
<dbReference type="InterPro" id="IPR029058">
    <property type="entry name" value="AB_hydrolase_fold"/>
</dbReference>
<dbReference type="PRINTS" id="PR00111">
    <property type="entry name" value="ABHYDROLASE"/>
</dbReference>
<evidence type="ECO:0000313" key="3">
    <source>
        <dbReference type="EMBL" id="GAA1836171.1"/>
    </source>
</evidence>
<dbReference type="EMBL" id="BAAANK010000005">
    <property type="protein sequence ID" value="GAA1836171.1"/>
    <property type="molecule type" value="Genomic_DNA"/>
</dbReference>
<reference evidence="3 4" key="1">
    <citation type="journal article" date="2019" name="Int. J. Syst. Evol. Microbiol.">
        <title>The Global Catalogue of Microorganisms (GCM) 10K type strain sequencing project: providing services to taxonomists for standard genome sequencing and annotation.</title>
        <authorList>
            <consortium name="The Broad Institute Genomics Platform"/>
            <consortium name="The Broad Institute Genome Sequencing Center for Infectious Disease"/>
            <person name="Wu L."/>
            <person name="Ma J."/>
        </authorList>
    </citation>
    <scope>NUCLEOTIDE SEQUENCE [LARGE SCALE GENOMIC DNA]</scope>
    <source>
        <strain evidence="3 4">JCM 14323</strain>
    </source>
</reference>
<keyword evidence="4" id="KW-1185">Reference proteome</keyword>
<dbReference type="GO" id="GO:0016787">
    <property type="term" value="F:hydrolase activity"/>
    <property type="evidence" value="ECO:0007669"/>
    <property type="project" value="UniProtKB-KW"/>
</dbReference>
<name>A0ABN2MSU9_9MICO</name>
<dbReference type="Gene3D" id="3.40.50.1820">
    <property type="entry name" value="alpha/beta hydrolase"/>
    <property type="match status" value="1"/>
</dbReference>
<sequence>MPTRRTRAEVTGATVSVLEWTPARATGRTVLLLHGGGADSAELSWGEVGPALAAAGHRVVAPDHPGFGRSPRADWELTQEHLVAYVGELADALELTDYAIGGLSLGGGLALGHLLDRPSRARGAILLGTFGIMPRLTDGRLGGPNQALTYALLRTGVLAAMTRSYVRSPRAMERGLREIVRSPSARTPELVQAVIGEASSTDGIAAFAEWQRDQVGWGGLRTDYSERLGSIATPTLLIHGELDSGVPLSRAEAAARALPHGELLSVPGAGHWVQRDRPDLVIPAMTSFLGTLR</sequence>
<proteinExistence type="predicted"/>
<dbReference type="RefSeq" id="WP_157426441.1">
    <property type="nucleotide sequence ID" value="NZ_BAAANK010000005.1"/>
</dbReference>
<dbReference type="PANTHER" id="PTHR43798">
    <property type="entry name" value="MONOACYLGLYCEROL LIPASE"/>
    <property type="match status" value="1"/>
</dbReference>
<comment type="caution">
    <text evidence="3">The sequence shown here is derived from an EMBL/GenBank/DDBJ whole genome shotgun (WGS) entry which is preliminary data.</text>
</comment>
<dbReference type="InterPro" id="IPR050266">
    <property type="entry name" value="AB_hydrolase_sf"/>
</dbReference>
<dbReference type="PRINTS" id="PR00412">
    <property type="entry name" value="EPOXHYDRLASE"/>
</dbReference>
<organism evidence="3 4">
    <name type="scientific">Agromyces salentinus</name>
    <dbReference type="NCBI Taxonomy" id="269421"/>
    <lineage>
        <taxon>Bacteria</taxon>
        <taxon>Bacillati</taxon>
        <taxon>Actinomycetota</taxon>
        <taxon>Actinomycetes</taxon>
        <taxon>Micrococcales</taxon>
        <taxon>Microbacteriaceae</taxon>
        <taxon>Agromyces</taxon>
    </lineage>
</organism>
<dbReference type="InterPro" id="IPR000639">
    <property type="entry name" value="Epox_hydrolase-like"/>
</dbReference>
<dbReference type="Proteomes" id="UP001501746">
    <property type="component" value="Unassembled WGS sequence"/>
</dbReference>
<gene>
    <name evidence="3" type="ORF">GCM10009750_21170</name>
</gene>
<dbReference type="PANTHER" id="PTHR43798:SF31">
    <property type="entry name" value="AB HYDROLASE SUPERFAMILY PROTEIN YCLE"/>
    <property type="match status" value="1"/>
</dbReference>